<dbReference type="InterPro" id="IPR015947">
    <property type="entry name" value="PUA-like_sf"/>
</dbReference>
<dbReference type="PANTHER" id="PTHR30027:SF3">
    <property type="entry name" value="16S RRNA (URACIL(1498)-N(3))-METHYLTRANSFERASE"/>
    <property type="match status" value="1"/>
</dbReference>
<dbReference type="Proteomes" id="UP000886251">
    <property type="component" value="Unassembled WGS sequence"/>
</dbReference>
<evidence type="ECO:0000313" key="15">
    <source>
        <dbReference type="EMBL" id="HEB97267.1"/>
    </source>
</evidence>
<dbReference type="SUPFAM" id="SSF88697">
    <property type="entry name" value="PUA domain-like"/>
    <property type="match status" value="1"/>
</dbReference>
<comment type="subcellular location">
    <subcellularLocation>
        <location evidence="1 12">Cytoplasm</location>
    </subcellularLocation>
</comment>
<comment type="function">
    <text evidence="10 12">Specifically methylates the N3 position of the uracil ring of uridine 1498 (m3U1498) in 16S rRNA. Acts on the fully assembled 30S ribosomal subunit.</text>
</comment>
<sequence length="244" mass="26665">MRIPRIHTGCPLTVGARLELEEQASRHLIRVLRLRPGDELILFDGGGRDWPARLLAGGRQRALVEITGRSDPEPAPALEIRLGISISRGERMDLAIQKAVELGVSCITPLLTERSVVRLPPSRLQKKLAHWRGVMTAACEQCGRSRLVALEEVCSLEAWLDGSAGGTGLLLDHRGATTLDRLPPPSGPLWLLAGPEGGLSEAERERARDRGFIAIRLGPRVLRTETAPLAAIAALQMLWGDFRR</sequence>
<evidence type="ECO:0000256" key="1">
    <source>
        <dbReference type="ARBA" id="ARBA00004496"/>
    </source>
</evidence>
<evidence type="ECO:0000256" key="5">
    <source>
        <dbReference type="ARBA" id="ARBA00022490"/>
    </source>
</evidence>
<evidence type="ECO:0000256" key="7">
    <source>
        <dbReference type="ARBA" id="ARBA00022603"/>
    </source>
</evidence>
<dbReference type="Gene3D" id="3.40.1280.10">
    <property type="match status" value="1"/>
</dbReference>
<dbReference type="CDD" id="cd18084">
    <property type="entry name" value="RsmE-like"/>
    <property type="match status" value="1"/>
</dbReference>
<dbReference type="PANTHER" id="PTHR30027">
    <property type="entry name" value="RIBOSOMAL RNA SMALL SUBUNIT METHYLTRANSFERASE E"/>
    <property type="match status" value="1"/>
</dbReference>
<feature type="domain" description="Ribosomal RNA small subunit methyltransferase E PUA-like" evidence="14">
    <location>
        <begin position="20"/>
        <end position="66"/>
    </location>
</feature>
<dbReference type="EMBL" id="DRKP01000159">
    <property type="protein sequence ID" value="HEB97267.1"/>
    <property type="molecule type" value="Genomic_DNA"/>
</dbReference>
<keyword evidence="9 12" id="KW-0949">S-adenosyl-L-methionine</keyword>
<evidence type="ECO:0000256" key="3">
    <source>
        <dbReference type="ARBA" id="ARBA00012328"/>
    </source>
</evidence>
<evidence type="ECO:0000256" key="4">
    <source>
        <dbReference type="ARBA" id="ARBA00013673"/>
    </source>
</evidence>
<evidence type="ECO:0000259" key="13">
    <source>
        <dbReference type="Pfam" id="PF04452"/>
    </source>
</evidence>
<proteinExistence type="inferred from homology"/>
<dbReference type="Gene3D" id="2.40.240.20">
    <property type="entry name" value="Hypothetical PUA domain-like, domain 1"/>
    <property type="match status" value="1"/>
</dbReference>
<dbReference type="NCBIfam" id="NF008692">
    <property type="entry name" value="PRK11713.1-5"/>
    <property type="match status" value="1"/>
</dbReference>
<dbReference type="GO" id="GO:0005737">
    <property type="term" value="C:cytoplasm"/>
    <property type="evidence" value="ECO:0007669"/>
    <property type="project" value="UniProtKB-SubCell"/>
</dbReference>
<accession>A0A831WBI1</accession>
<dbReference type="GO" id="GO:0070475">
    <property type="term" value="P:rRNA base methylation"/>
    <property type="evidence" value="ECO:0007669"/>
    <property type="project" value="TreeGrafter"/>
</dbReference>
<evidence type="ECO:0000256" key="9">
    <source>
        <dbReference type="ARBA" id="ARBA00022691"/>
    </source>
</evidence>
<keyword evidence="8 12" id="KW-0808">Transferase</keyword>
<comment type="catalytic activity">
    <reaction evidence="11 12">
        <text>uridine(1498) in 16S rRNA + S-adenosyl-L-methionine = N(3)-methyluridine(1498) in 16S rRNA + S-adenosyl-L-homocysteine + H(+)</text>
        <dbReference type="Rhea" id="RHEA:42920"/>
        <dbReference type="Rhea" id="RHEA-COMP:10283"/>
        <dbReference type="Rhea" id="RHEA-COMP:10284"/>
        <dbReference type="ChEBI" id="CHEBI:15378"/>
        <dbReference type="ChEBI" id="CHEBI:57856"/>
        <dbReference type="ChEBI" id="CHEBI:59789"/>
        <dbReference type="ChEBI" id="CHEBI:65315"/>
        <dbReference type="ChEBI" id="CHEBI:74502"/>
        <dbReference type="EC" id="2.1.1.193"/>
    </reaction>
</comment>
<dbReference type="EC" id="2.1.1.193" evidence="3 12"/>
<keyword evidence="6 12" id="KW-0698">rRNA processing</keyword>
<comment type="similarity">
    <text evidence="2 12">Belongs to the RNA methyltransferase RsmE family.</text>
</comment>
<protein>
    <recommendedName>
        <fullName evidence="4 12">Ribosomal RNA small subunit methyltransferase E</fullName>
        <ecNumber evidence="3 12">2.1.1.193</ecNumber>
    </recommendedName>
</protein>
<feature type="domain" description="Ribosomal RNA small subunit methyltransferase E methyltransferase" evidence="13">
    <location>
        <begin position="78"/>
        <end position="236"/>
    </location>
</feature>
<dbReference type="AlphaFoldDB" id="A0A831WBI1"/>
<evidence type="ECO:0000256" key="6">
    <source>
        <dbReference type="ARBA" id="ARBA00022552"/>
    </source>
</evidence>
<dbReference type="NCBIfam" id="TIGR00046">
    <property type="entry name" value="RsmE family RNA methyltransferase"/>
    <property type="match status" value="1"/>
</dbReference>
<evidence type="ECO:0000256" key="8">
    <source>
        <dbReference type="ARBA" id="ARBA00022679"/>
    </source>
</evidence>
<gene>
    <name evidence="15" type="ORF">ENI96_12675</name>
</gene>
<name>A0A831WBI1_9GAMM</name>
<evidence type="ECO:0000259" key="14">
    <source>
        <dbReference type="Pfam" id="PF20260"/>
    </source>
</evidence>
<comment type="caution">
    <text evidence="15">The sequence shown here is derived from an EMBL/GenBank/DDBJ whole genome shotgun (WGS) entry which is preliminary data.</text>
</comment>
<dbReference type="InterPro" id="IPR046887">
    <property type="entry name" value="RsmE_PUA-like"/>
</dbReference>
<organism evidence="15">
    <name type="scientific">Sedimenticola thiotaurini</name>
    <dbReference type="NCBI Taxonomy" id="1543721"/>
    <lineage>
        <taxon>Bacteria</taxon>
        <taxon>Pseudomonadati</taxon>
        <taxon>Pseudomonadota</taxon>
        <taxon>Gammaproteobacteria</taxon>
        <taxon>Chromatiales</taxon>
        <taxon>Sedimenticolaceae</taxon>
        <taxon>Sedimenticola</taxon>
    </lineage>
</organism>
<dbReference type="GO" id="GO:0070042">
    <property type="term" value="F:rRNA (uridine-N3-)-methyltransferase activity"/>
    <property type="evidence" value="ECO:0007669"/>
    <property type="project" value="TreeGrafter"/>
</dbReference>
<dbReference type="PIRSF" id="PIRSF015601">
    <property type="entry name" value="MTase_slr0722"/>
    <property type="match status" value="1"/>
</dbReference>
<dbReference type="InterPro" id="IPR029026">
    <property type="entry name" value="tRNA_m1G_MTases_N"/>
</dbReference>
<dbReference type="Pfam" id="PF04452">
    <property type="entry name" value="Methyltrans_RNA"/>
    <property type="match status" value="1"/>
</dbReference>
<evidence type="ECO:0000256" key="2">
    <source>
        <dbReference type="ARBA" id="ARBA00005528"/>
    </source>
</evidence>
<keyword evidence="5 12" id="KW-0963">Cytoplasm</keyword>
<dbReference type="Pfam" id="PF20260">
    <property type="entry name" value="PUA_4"/>
    <property type="match status" value="1"/>
</dbReference>
<dbReference type="InterPro" id="IPR046886">
    <property type="entry name" value="RsmE_MTase_dom"/>
</dbReference>
<keyword evidence="7 12" id="KW-0489">Methyltransferase</keyword>
<dbReference type="SUPFAM" id="SSF75217">
    <property type="entry name" value="alpha/beta knot"/>
    <property type="match status" value="1"/>
</dbReference>
<evidence type="ECO:0000256" key="12">
    <source>
        <dbReference type="PIRNR" id="PIRNR015601"/>
    </source>
</evidence>
<evidence type="ECO:0000256" key="10">
    <source>
        <dbReference type="ARBA" id="ARBA00025699"/>
    </source>
</evidence>
<evidence type="ECO:0000256" key="11">
    <source>
        <dbReference type="ARBA" id="ARBA00047944"/>
    </source>
</evidence>
<reference evidence="15" key="1">
    <citation type="journal article" date="2020" name="mSystems">
        <title>Genome- and Community-Level Interaction Insights into Carbon Utilization and Element Cycling Functions of Hydrothermarchaeota in Hydrothermal Sediment.</title>
        <authorList>
            <person name="Zhou Z."/>
            <person name="Liu Y."/>
            <person name="Xu W."/>
            <person name="Pan J."/>
            <person name="Luo Z.H."/>
            <person name="Li M."/>
        </authorList>
    </citation>
    <scope>NUCLEOTIDE SEQUENCE [LARGE SCALE GENOMIC DNA]</scope>
    <source>
        <strain evidence="15">HyVt-443</strain>
    </source>
</reference>
<dbReference type="InterPro" id="IPR006700">
    <property type="entry name" value="RsmE"/>
</dbReference>
<dbReference type="InterPro" id="IPR029028">
    <property type="entry name" value="Alpha/beta_knot_MTases"/>
</dbReference>